<keyword evidence="1" id="KW-1133">Transmembrane helix</keyword>
<keyword evidence="1" id="KW-0472">Membrane</keyword>
<organism evidence="2 3">
    <name type="scientific">Actinoplanes xinjiangensis</name>
    <dbReference type="NCBI Taxonomy" id="512350"/>
    <lineage>
        <taxon>Bacteria</taxon>
        <taxon>Bacillati</taxon>
        <taxon>Actinomycetota</taxon>
        <taxon>Actinomycetes</taxon>
        <taxon>Micromonosporales</taxon>
        <taxon>Micromonosporaceae</taxon>
        <taxon>Actinoplanes</taxon>
    </lineage>
</organism>
<gene>
    <name evidence="2" type="ORF">BC793_12335</name>
</gene>
<protein>
    <submittedName>
        <fullName evidence="2">Uncharacterized protein</fullName>
    </submittedName>
</protein>
<feature type="transmembrane region" description="Helical" evidence="1">
    <location>
        <begin position="20"/>
        <end position="39"/>
    </location>
</feature>
<proteinExistence type="predicted"/>
<reference evidence="2 3" key="1">
    <citation type="submission" date="2018-05" db="EMBL/GenBank/DDBJ databases">
        <title>Genomic Encyclopedia of Archaeal and Bacterial Type Strains, Phase II (KMG-II): from individual species to whole genera.</title>
        <authorList>
            <person name="Goeker M."/>
        </authorList>
    </citation>
    <scope>NUCLEOTIDE SEQUENCE [LARGE SCALE GENOMIC DNA]</scope>
    <source>
        <strain evidence="2 3">DSM 45184</strain>
    </source>
</reference>
<comment type="caution">
    <text evidence="2">The sequence shown here is derived from an EMBL/GenBank/DDBJ whole genome shotgun (WGS) entry which is preliminary data.</text>
</comment>
<dbReference type="EMBL" id="QGGR01000023">
    <property type="protein sequence ID" value="PWK39199.1"/>
    <property type="molecule type" value="Genomic_DNA"/>
</dbReference>
<evidence type="ECO:0000313" key="2">
    <source>
        <dbReference type="EMBL" id="PWK39199.1"/>
    </source>
</evidence>
<accession>A0A316F6F8</accession>
<name>A0A316F6F8_9ACTN</name>
<evidence type="ECO:0000256" key="1">
    <source>
        <dbReference type="SAM" id="Phobius"/>
    </source>
</evidence>
<evidence type="ECO:0000313" key="3">
    <source>
        <dbReference type="Proteomes" id="UP000245697"/>
    </source>
</evidence>
<sequence>MARSPHHSENPEPRSKRITLTVITAVIAGAARALTSWLLDHLIAGS</sequence>
<keyword evidence="1" id="KW-0812">Transmembrane</keyword>
<dbReference type="Proteomes" id="UP000245697">
    <property type="component" value="Unassembled WGS sequence"/>
</dbReference>
<keyword evidence="3" id="KW-1185">Reference proteome</keyword>
<dbReference type="AlphaFoldDB" id="A0A316F6F8"/>